<accession>A0A7E4UV63</accession>
<dbReference type="AlphaFoldDB" id="A0A7E4UV63"/>
<dbReference type="Gene3D" id="2.130.10.10">
    <property type="entry name" value="YVTN repeat-like/Quinoprotein amine dehydrogenase"/>
    <property type="match status" value="1"/>
</dbReference>
<protein>
    <submittedName>
        <fullName evidence="2">WD_REPEATS_REGION domain-containing protein</fullName>
    </submittedName>
</protein>
<proteinExistence type="predicted"/>
<dbReference type="InterPro" id="IPR015943">
    <property type="entry name" value="WD40/YVTN_repeat-like_dom_sf"/>
</dbReference>
<organism evidence="1 2">
    <name type="scientific">Panagrellus redivivus</name>
    <name type="common">Microworm</name>
    <dbReference type="NCBI Taxonomy" id="6233"/>
    <lineage>
        <taxon>Eukaryota</taxon>
        <taxon>Metazoa</taxon>
        <taxon>Ecdysozoa</taxon>
        <taxon>Nematoda</taxon>
        <taxon>Chromadorea</taxon>
        <taxon>Rhabditida</taxon>
        <taxon>Tylenchina</taxon>
        <taxon>Panagrolaimomorpha</taxon>
        <taxon>Panagrolaimoidea</taxon>
        <taxon>Panagrolaimidae</taxon>
        <taxon>Panagrellus</taxon>
    </lineage>
</organism>
<reference evidence="2" key="2">
    <citation type="submission" date="2020-10" db="UniProtKB">
        <authorList>
            <consortium name="WormBaseParasite"/>
        </authorList>
    </citation>
    <scope>IDENTIFICATION</scope>
</reference>
<dbReference type="WBParaSite" id="Pan_g13221.t2">
    <property type="protein sequence ID" value="Pan_g13221.t2"/>
    <property type="gene ID" value="Pan_g13221"/>
</dbReference>
<evidence type="ECO:0000313" key="2">
    <source>
        <dbReference type="WBParaSite" id="Pan_g13221.t2"/>
    </source>
</evidence>
<reference evidence="1" key="1">
    <citation type="journal article" date="2013" name="Genetics">
        <title>The draft genome and transcriptome of Panagrellus redivivus are shaped by the harsh demands of a free-living lifestyle.</title>
        <authorList>
            <person name="Srinivasan J."/>
            <person name="Dillman A.R."/>
            <person name="Macchietto M.G."/>
            <person name="Heikkinen L."/>
            <person name="Lakso M."/>
            <person name="Fracchia K.M."/>
            <person name="Antoshechkin I."/>
            <person name="Mortazavi A."/>
            <person name="Wong G."/>
            <person name="Sternberg P.W."/>
        </authorList>
    </citation>
    <scope>NUCLEOTIDE SEQUENCE [LARGE SCALE GENOMIC DNA]</scope>
    <source>
        <strain evidence="1">MT8872</strain>
    </source>
</reference>
<dbReference type="InterPro" id="IPR036322">
    <property type="entry name" value="WD40_repeat_dom_sf"/>
</dbReference>
<name>A0A7E4UV63_PANRE</name>
<dbReference type="Proteomes" id="UP000492821">
    <property type="component" value="Unassembled WGS sequence"/>
</dbReference>
<dbReference type="SUPFAM" id="SSF50978">
    <property type="entry name" value="WD40 repeat-like"/>
    <property type="match status" value="1"/>
</dbReference>
<sequence>MDFLVDIHLKKTWLNGAYSVCSFFLAITATQIQEVIDKKRDLKTVKLYQKSGTSTQTWSTLALKLPPWQSYEHQFDAQVLSLVQVSTTSEKFQFAAQFRGEEVIVFELNLKTDDEKPTLTVLCKLASSHPGFCHILVDNVKSAIILPSQSAEEVEGITIHYENGGEKSLVFGADFLFDSFQKQHPDTTLKKENCFKGTIMCMELIEDGPVATEKRLLAAFEDSSIFVFDFLTKQVTALFKPPPKYCQLIGFTTHKEDNRLVIAVSVMSRVFELVYENGTFELTKKIQTTGYVNVECSQLSFTSNGDYLVCAFSSGKVEFYRRPAYQLERAMYFHKTKVFAFKLTSEEDETGRLFVGDEGGQLSEMPWQKLNV</sequence>
<evidence type="ECO:0000313" key="1">
    <source>
        <dbReference type="Proteomes" id="UP000492821"/>
    </source>
</evidence>
<keyword evidence="1" id="KW-1185">Reference proteome</keyword>